<dbReference type="EMBL" id="CP061800">
    <property type="protein sequence ID" value="QTA87943.1"/>
    <property type="molecule type" value="Genomic_DNA"/>
</dbReference>
<keyword evidence="2" id="KW-1185">Reference proteome</keyword>
<reference evidence="1" key="1">
    <citation type="journal article" date="2021" name="Microb. Physiol.">
        <title>Proteogenomic Insights into the Physiology of Marine, Sulfate-Reducing, Filamentous Desulfonema limicola and Desulfonema magnum.</title>
        <authorList>
            <person name="Schnaars V."/>
            <person name="Wohlbrand L."/>
            <person name="Scheve S."/>
            <person name="Hinrichs C."/>
            <person name="Reinhardt R."/>
            <person name="Rabus R."/>
        </authorList>
    </citation>
    <scope>NUCLEOTIDE SEQUENCE</scope>
    <source>
        <strain evidence="1">4be13</strain>
    </source>
</reference>
<evidence type="ECO:0000313" key="2">
    <source>
        <dbReference type="Proteomes" id="UP000663722"/>
    </source>
</evidence>
<sequence>MKVKFPACVRENKKNRLFPGKSASPCFALIVFKKIMFGTPDNFFLMPVRACRIPRRFIHAAKFL</sequence>
<accession>A0A975GPI4</accession>
<organism evidence="1 2">
    <name type="scientific">Desulfonema magnum</name>
    <dbReference type="NCBI Taxonomy" id="45655"/>
    <lineage>
        <taxon>Bacteria</taxon>
        <taxon>Pseudomonadati</taxon>
        <taxon>Thermodesulfobacteriota</taxon>
        <taxon>Desulfobacteria</taxon>
        <taxon>Desulfobacterales</taxon>
        <taxon>Desulfococcaceae</taxon>
        <taxon>Desulfonema</taxon>
    </lineage>
</organism>
<proteinExistence type="predicted"/>
<dbReference type="KEGG" id="dmm:dnm_039820"/>
<name>A0A975GPI4_9BACT</name>
<dbReference type="AlphaFoldDB" id="A0A975GPI4"/>
<evidence type="ECO:0000313" key="1">
    <source>
        <dbReference type="EMBL" id="QTA87943.1"/>
    </source>
</evidence>
<protein>
    <submittedName>
        <fullName evidence="1">Uncharacterized protein</fullName>
    </submittedName>
</protein>
<dbReference type="Proteomes" id="UP000663722">
    <property type="component" value="Chromosome"/>
</dbReference>
<gene>
    <name evidence="1" type="ORF">dnm_039820</name>
</gene>